<keyword evidence="2" id="KW-1185">Reference proteome</keyword>
<protein>
    <submittedName>
        <fullName evidence="1">Uncharacterized protein</fullName>
    </submittedName>
</protein>
<dbReference type="Proteomes" id="UP001175228">
    <property type="component" value="Unassembled WGS sequence"/>
</dbReference>
<proteinExistence type="predicted"/>
<evidence type="ECO:0000313" key="2">
    <source>
        <dbReference type="Proteomes" id="UP001175228"/>
    </source>
</evidence>
<accession>A0AA39PY38</accession>
<sequence length="443" mass="48990">MPKYSPAEKEIPKVINPSCWSIMKSLVNCTVAEFAFTGMSGKKKISEVKAWLDGQVGEYMKKVTKEFNEKWTYPDYEEVTGDSPEATAKHRKRWVLASKFNNECHKATVVVVTNNLVGNPAVLTKKKKLLFNLKPVQWLCAVQIYSQHYFPTCVWPYVNQALKANTQPLGCGAKLNLSNHIMAKEFKAEMDAIKEEILAAMEGVHEEISEVEAKAIDQVPALLQPKWAGGFWSLQGGLFQQTMGIYIPVAFILVKPSMAIIFSTSMLPSLWTQMTQPDAVEVQGGPGALFIEEGTGASSNEGSTAAVAHISTIQGTKRKQHHIEDDDNGVHSEVRVSKHAHKPCSPHGIIATGWLPSALGYLMDPALGSEWQELLVKWQDLEGRMSQVAGCSPGKGCMASQSKVYVRSTSIWEGNRKLGCILSGYEVSESWSWFQSLVPIQEL</sequence>
<reference evidence="1" key="1">
    <citation type="submission" date="2023-06" db="EMBL/GenBank/DDBJ databases">
        <authorList>
            <consortium name="Lawrence Berkeley National Laboratory"/>
            <person name="Ahrendt S."/>
            <person name="Sahu N."/>
            <person name="Indic B."/>
            <person name="Wong-Bajracharya J."/>
            <person name="Merenyi Z."/>
            <person name="Ke H.-M."/>
            <person name="Monk M."/>
            <person name="Kocsube S."/>
            <person name="Drula E."/>
            <person name="Lipzen A."/>
            <person name="Balint B."/>
            <person name="Henrissat B."/>
            <person name="Andreopoulos B."/>
            <person name="Martin F.M."/>
            <person name="Harder C.B."/>
            <person name="Rigling D."/>
            <person name="Ford K.L."/>
            <person name="Foster G.D."/>
            <person name="Pangilinan J."/>
            <person name="Papanicolaou A."/>
            <person name="Barry K."/>
            <person name="LaButti K."/>
            <person name="Viragh M."/>
            <person name="Koriabine M."/>
            <person name="Yan M."/>
            <person name="Riley R."/>
            <person name="Champramary S."/>
            <person name="Plett K.L."/>
            <person name="Tsai I.J."/>
            <person name="Slot J."/>
            <person name="Sipos G."/>
            <person name="Plett J."/>
            <person name="Nagy L.G."/>
            <person name="Grigoriev I.V."/>
        </authorList>
    </citation>
    <scope>NUCLEOTIDE SEQUENCE</scope>
    <source>
        <strain evidence="1">HWK02</strain>
    </source>
</reference>
<dbReference type="AlphaFoldDB" id="A0AA39PY38"/>
<comment type="caution">
    <text evidence="1">The sequence shown here is derived from an EMBL/GenBank/DDBJ whole genome shotgun (WGS) entry which is preliminary data.</text>
</comment>
<evidence type="ECO:0000313" key="1">
    <source>
        <dbReference type="EMBL" id="KAK0492140.1"/>
    </source>
</evidence>
<dbReference type="EMBL" id="JAUEPU010000031">
    <property type="protein sequence ID" value="KAK0492140.1"/>
    <property type="molecule type" value="Genomic_DNA"/>
</dbReference>
<organism evidence="1 2">
    <name type="scientific">Armillaria luteobubalina</name>
    <dbReference type="NCBI Taxonomy" id="153913"/>
    <lineage>
        <taxon>Eukaryota</taxon>
        <taxon>Fungi</taxon>
        <taxon>Dikarya</taxon>
        <taxon>Basidiomycota</taxon>
        <taxon>Agaricomycotina</taxon>
        <taxon>Agaricomycetes</taxon>
        <taxon>Agaricomycetidae</taxon>
        <taxon>Agaricales</taxon>
        <taxon>Marasmiineae</taxon>
        <taxon>Physalacriaceae</taxon>
        <taxon>Armillaria</taxon>
    </lineage>
</organism>
<gene>
    <name evidence="1" type="ORF">EDD18DRAFT_1109230</name>
</gene>
<name>A0AA39PY38_9AGAR</name>